<dbReference type="EMBL" id="JACHIK010000001">
    <property type="protein sequence ID" value="MBB5040697.1"/>
    <property type="molecule type" value="Genomic_DNA"/>
</dbReference>
<gene>
    <name evidence="1" type="ORF">HNQ66_000075</name>
</gene>
<protein>
    <submittedName>
        <fullName evidence="1">Putative nucleotidyltransferase</fullName>
    </submittedName>
</protein>
<name>A0A7W8DSP0_9HYPH</name>
<dbReference type="RefSeq" id="WP_184139713.1">
    <property type="nucleotide sequence ID" value="NZ_JACHIK010000001.1"/>
</dbReference>
<proteinExistence type="predicted"/>
<dbReference type="Proteomes" id="UP000535406">
    <property type="component" value="Unassembled WGS sequence"/>
</dbReference>
<evidence type="ECO:0000313" key="1">
    <source>
        <dbReference type="EMBL" id="MBB5040697.1"/>
    </source>
</evidence>
<dbReference type="GO" id="GO:0016740">
    <property type="term" value="F:transferase activity"/>
    <property type="evidence" value="ECO:0007669"/>
    <property type="project" value="UniProtKB-KW"/>
</dbReference>
<keyword evidence="2" id="KW-1185">Reference proteome</keyword>
<reference evidence="1 2" key="1">
    <citation type="submission" date="2020-08" db="EMBL/GenBank/DDBJ databases">
        <title>Genomic Encyclopedia of Type Strains, Phase IV (KMG-IV): sequencing the most valuable type-strain genomes for metagenomic binning, comparative biology and taxonomic classification.</title>
        <authorList>
            <person name="Goeker M."/>
        </authorList>
    </citation>
    <scope>NUCLEOTIDE SEQUENCE [LARGE SCALE GENOMIC DNA]</scope>
    <source>
        <strain evidence="1 2">DSM 21319</strain>
    </source>
</reference>
<accession>A0A7W8DSP0</accession>
<dbReference type="AlphaFoldDB" id="A0A7W8DSP0"/>
<comment type="caution">
    <text evidence="1">The sequence shown here is derived from an EMBL/GenBank/DDBJ whole genome shotgun (WGS) entry which is preliminary data.</text>
</comment>
<sequence length="58" mass="6781">MTPRRQDKPDEAFVVLALHDWDALEALRTFLAERDAVEERLRIAVLAMGRGFMRGWRP</sequence>
<evidence type="ECO:0000313" key="2">
    <source>
        <dbReference type="Proteomes" id="UP000535406"/>
    </source>
</evidence>
<organism evidence="1 2">
    <name type="scientific">Shinella fusca</name>
    <dbReference type="NCBI Taxonomy" id="544480"/>
    <lineage>
        <taxon>Bacteria</taxon>
        <taxon>Pseudomonadati</taxon>
        <taxon>Pseudomonadota</taxon>
        <taxon>Alphaproteobacteria</taxon>
        <taxon>Hyphomicrobiales</taxon>
        <taxon>Rhizobiaceae</taxon>
        <taxon>Shinella</taxon>
    </lineage>
</organism>
<keyword evidence="1" id="KW-0808">Transferase</keyword>